<organism evidence="1 2">
    <name type="scientific">Peptidiphaga gingivicola</name>
    <dbReference type="NCBI Taxonomy" id="2741497"/>
    <lineage>
        <taxon>Bacteria</taxon>
        <taxon>Bacillati</taxon>
        <taxon>Actinomycetota</taxon>
        <taxon>Actinomycetes</taxon>
        <taxon>Actinomycetales</taxon>
        <taxon>Actinomycetaceae</taxon>
        <taxon>Peptidiphaga</taxon>
    </lineage>
</organism>
<accession>A0A179B4D6</accession>
<proteinExistence type="predicted"/>
<name>A0A179B4D6_9ACTO</name>
<protein>
    <submittedName>
        <fullName evidence="1">Uncharacterized protein</fullName>
    </submittedName>
</protein>
<dbReference type="AlphaFoldDB" id="A0A179B4D6"/>
<dbReference type="RefSeq" id="WP_009199225.1">
    <property type="nucleotide sequence ID" value="NZ_LVZK01000001.1"/>
</dbReference>
<gene>
    <name evidence="1" type="ORF">A4H34_05325</name>
</gene>
<keyword evidence="2" id="KW-1185">Reference proteome</keyword>
<dbReference type="Proteomes" id="UP000078368">
    <property type="component" value="Unassembled WGS sequence"/>
</dbReference>
<evidence type="ECO:0000313" key="1">
    <source>
        <dbReference type="EMBL" id="OAP86552.1"/>
    </source>
</evidence>
<reference evidence="1 2" key="1">
    <citation type="submission" date="2016-04" db="EMBL/GenBank/DDBJ databases">
        <title>Peptidophaga gingivicola gen. nov., sp. nov., isolated from human subgingival plaque.</title>
        <authorList>
            <person name="Beall C.J."/>
            <person name="Mokrzan E.M."/>
            <person name="Griffen A.L."/>
            <person name="Leys E.J."/>
        </authorList>
    </citation>
    <scope>NUCLEOTIDE SEQUENCE [LARGE SCALE GENOMIC DNA]</scope>
    <source>
        <strain evidence="1 2">BA112</strain>
    </source>
</reference>
<comment type="caution">
    <text evidence="1">The sequence shown here is derived from an EMBL/GenBank/DDBJ whole genome shotgun (WGS) entry which is preliminary data.</text>
</comment>
<sequence length="83" mass="9429">MLPHGGDTGQILYRIKITQLNAGAILSIDFRYSSPTPRVPRDEVLERYVKNDVEGRERPTAFDKPIDIGGRQALWLQLLSRHA</sequence>
<dbReference type="EMBL" id="LVZK01000001">
    <property type="protein sequence ID" value="OAP86552.1"/>
    <property type="molecule type" value="Genomic_DNA"/>
</dbReference>
<evidence type="ECO:0000313" key="2">
    <source>
        <dbReference type="Proteomes" id="UP000078368"/>
    </source>
</evidence>